<comment type="caution">
    <text evidence="1">The sequence shown here is derived from an EMBL/GenBank/DDBJ whole genome shotgun (WGS) entry which is preliminary data.</text>
</comment>
<sequence>MADLAKISTFEVLRYCRFQNTTNDGVRKYIQIDATMSITSRCLCSLLLVGFLHFQLAFSLQNSRHLIRKRQITTPSFSQSAYTFTVPSCTAGASVGQVFATVYGGYVSNYISGSTSGQYSISSSGLITSNTATPTPETFLVTAYGSSGLPATASVTVVASCTNNYYGSNNYGNNYGSSNYGYGSGSYGIGGRTPPLFQQSSYAFSVGCSSTQKLQVGLIWATNSKSDTLNYSILNGNGSPFSVDSNSGQITSNETLNTQFNWTEEEIDAKVDTVLGNGFAQQLLDIKIYFDSALSGLEKDIKLEMLGQAVLAEFGAIQQRITETQLRFEQWLADPLDIDSQHRFLRAYERNDPEGALHWLHTRLTREGVRRKLIDDIVTKCGRDWKHFAVWEQHICLLVFQACSAELAYLWITDKSKRQSVKNEDKCLFVECEPAKQWTTARICAQSRYVREILAELEYGSLKTKSSFLFTCACIDKKHVDCTVAENGLCSELSVKVCDFVRPLYSGLTLSTFSKLKKEFKATRRIPLATVLRAEYPQFQWSVICLFGELEPAGEHCEGVWNQVVELGSSFLTREESVRSCVSSRGLSYGQLSVTKRVPRQLLLDLGYAITCTVFWTDSGKIHEGRDFVGKMGLESIHNDPLYLKTGRLSHAYDLTKGRRNSFFMFDRASCQDVTFPVARHHRSLERLHMFWPRIITRRNTSS</sequence>
<evidence type="ECO:0000313" key="2">
    <source>
        <dbReference type="Proteomes" id="UP000192578"/>
    </source>
</evidence>
<dbReference type="GO" id="GO:0005509">
    <property type="term" value="F:calcium ion binding"/>
    <property type="evidence" value="ECO:0007669"/>
    <property type="project" value="InterPro"/>
</dbReference>
<proteinExistence type="predicted"/>
<dbReference type="AlphaFoldDB" id="A0A1W0WB28"/>
<accession>A0A1W0WB28</accession>
<dbReference type="GO" id="GO:0016020">
    <property type="term" value="C:membrane"/>
    <property type="evidence" value="ECO:0007669"/>
    <property type="project" value="InterPro"/>
</dbReference>
<dbReference type="EMBL" id="MTYJ01000145">
    <property type="protein sequence ID" value="OQV12426.1"/>
    <property type="molecule type" value="Genomic_DNA"/>
</dbReference>
<gene>
    <name evidence="1" type="ORF">BV898_13302</name>
</gene>
<keyword evidence="2" id="KW-1185">Reference proteome</keyword>
<dbReference type="CDD" id="cd11304">
    <property type="entry name" value="Cadherin_repeat"/>
    <property type="match status" value="1"/>
</dbReference>
<dbReference type="Gene3D" id="2.60.40.60">
    <property type="entry name" value="Cadherins"/>
    <property type="match status" value="1"/>
</dbReference>
<protein>
    <submittedName>
        <fullName evidence="1">Uncharacterized protein</fullName>
    </submittedName>
</protein>
<organism evidence="1 2">
    <name type="scientific">Hypsibius exemplaris</name>
    <name type="common">Freshwater tardigrade</name>
    <dbReference type="NCBI Taxonomy" id="2072580"/>
    <lineage>
        <taxon>Eukaryota</taxon>
        <taxon>Metazoa</taxon>
        <taxon>Ecdysozoa</taxon>
        <taxon>Tardigrada</taxon>
        <taxon>Eutardigrada</taxon>
        <taxon>Parachela</taxon>
        <taxon>Hypsibioidea</taxon>
        <taxon>Hypsibiidae</taxon>
        <taxon>Hypsibius</taxon>
    </lineage>
</organism>
<dbReference type="InterPro" id="IPR015919">
    <property type="entry name" value="Cadherin-like_sf"/>
</dbReference>
<dbReference type="SUPFAM" id="SSF49313">
    <property type="entry name" value="Cadherin-like"/>
    <property type="match status" value="1"/>
</dbReference>
<evidence type="ECO:0000313" key="1">
    <source>
        <dbReference type="EMBL" id="OQV12426.1"/>
    </source>
</evidence>
<name>A0A1W0WB28_HYPEX</name>
<dbReference type="Proteomes" id="UP000192578">
    <property type="component" value="Unassembled WGS sequence"/>
</dbReference>
<dbReference type="OrthoDB" id="10071505at2759"/>
<reference evidence="2" key="1">
    <citation type="submission" date="2017-01" db="EMBL/GenBank/DDBJ databases">
        <title>Comparative genomics of anhydrobiosis in the tardigrade Hypsibius dujardini.</title>
        <authorList>
            <person name="Yoshida Y."/>
            <person name="Koutsovoulos G."/>
            <person name="Laetsch D."/>
            <person name="Stevens L."/>
            <person name="Kumar S."/>
            <person name="Horikawa D."/>
            <person name="Ishino K."/>
            <person name="Komine S."/>
            <person name="Tomita M."/>
            <person name="Blaxter M."/>
            <person name="Arakawa K."/>
        </authorList>
    </citation>
    <scope>NUCLEOTIDE SEQUENCE [LARGE SCALE GENOMIC DNA]</scope>
    <source>
        <strain evidence="2">Z151</strain>
    </source>
</reference>